<keyword evidence="4" id="KW-0493">Microtubule</keyword>
<dbReference type="InterPro" id="IPR043160">
    <property type="entry name" value="Dynein_C_barrel"/>
</dbReference>
<evidence type="ECO:0000256" key="14">
    <source>
        <dbReference type="ARBA" id="ARBA00023212"/>
    </source>
</evidence>
<keyword evidence="6" id="KW-0547">Nucleotide-binding</keyword>
<keyword evidence="10" id="KW-0243">Dynein</keyword>
<dbReference type="FunFam" id="1.10.472.130:FF:000003">
    <property type="entry name" value="Dynein, axonemal, heavy chain 2"/>
    <property type="match status" value="1"/>
</dbReference>
<dbReference type="Pfam" id="PF17852">
    <property type="entry name" value="Dynein_AAA_lid"/>
    <property type="match status" value="1"/>
</dbReference>
<dbReference type="GO" id="GO:0005874">
    <property type="term" value="C:microtubule"/>
    <property type="evidence" value="ECO:0007669"/>
    <property type="project" value="UniProtKB-KW"/>
</dbReference>
<evidence type="ECO:0000256" key="10">
    <source>
        <dbReference type="ARBA" id="ARBA00023017"/>
    </source>
</evidence>
<keyword evidence="5" id="KW-0677">Repeat</keyword>
<dbReference type="Pfam" id="PF12781">
    <property type="entry name" value="AAA_9"/>
    <property type="match status" value="1"/>
</dbReference>
<dbReference type="GO" id="GO:0060294">
    <property type="term" value="P:cilium movement involved in cell motility"/>
    <property type="evidence" value="ECO:0007669"/>
    <property type="project" value="UniProtKB-ARBA"/>
</dbReference>
<dbReference type="Gene3D" id="3.40.50.300">
    <property type="entry name" value="P-loop containing nucleotide triphosphate hydrolases"/>
    <property type="match status" value="5"/>
</dbReference>
<evidence type="ECO:0000256" key="12">
    <source>
        <dbReference type="ARBA" id="ARBA00023069"/>
    </source>
</evidence>
<evidence type="ECO:0000256" key="2">
    <source>
        <dbReference type="ARBA" id="ARBA00008887"/>
    </source>
</evidence>
<dbReference type="FunFam" id="1.20.920.20:FF:000001">
    <property type="entry name" value="dynein heavy chain 2, axonemal"/>
    <property type="match status" value="1"/>
</dbReference>
<dbReference type="Pfam" id="PF18198">
    <property type="entry name" value="AAA_lid_11"/>
    <property type="match status" value="1"/>
</dbReference>
<dbReference type="Gene3D" id="1.20.1270.280">
    <property type="match status" value="1"/>
</dbReference>
<dbReference type="InterPro" id="IPR004273">
    <property type="entry name" value="Dynein_heavy_D6_P-loop"/>
</dbReference>
<keyword evidence="12" id="KW-0969">Cilium</keyword>
<dbReference type="GO" id="GO:0036156">
    <property type="term" value="C:inner dynein arm"/>
    <property type="evidence" value="ECO:0007669"/>
    <property type="project" value="UniProtKB-ARBA"/>
</dbReference>
<sequence>MSISVDIKADFASQGILTHINEKDDDKDSLFSSDKSEEKVVQILTPEEEKSPEQEYDEEELAELTSYVKDLTILYDLRTEDWSEECEYTIRYWLTNKSEPLLMIFFDNDELTCDTFVPTVPVVDATYFLREPGKSFSAKQFHDEIIFGTINGSIEGSLLQVIENVYAPVLLQSLNWPESVKNDFNHTLHMFLAKLTDLYHKLRGLTVLYVPRIVKLIPVEMANEDKELIKLMEGVVVYWSKQVRGGLQDQEQNISEDMHCPIDKYHFWKNRYENLLGLNYQLENDAIKHLCKILAAVQSTYVKQFRALAEEIVHNVEEAKSNIEYLNILVEPCEKMLSLKHPSEISPMLPRILNLIRYIWMKSPFYNTQEKITIICRCEISRRNVFQKFNLIVRALSNQIIRQCTEFIDMDIIFLKKQTRKSITMFETCVQCLTDYIKSYILVQETHSHFGQKSWFLDKAPIFNHVDSYIQRCKDMIEICETMIVFGRHDENEDLPKPLFGTCKGQQFESWAERIEKMFHDSLYDIENVKFRILDVQQAEWYDDILIFRTRMKDVEVVVENLTNAVFDEIANVEEGIETLAALHNYTKRKTLFSLFEGKTLMVYKMFQEEILDTKQDIQMERDMYPTMLPYYSGRAQMLKMKKNRLQILKKMFDDAGFMLPCSIAKPVFAQYEKLNTSIDNTIFNLYRKWIDSIGQDVSLRLQRPLMCKSVSKLGLLECNIDRSLLDIFKEANCWDQLNYEIPTYVKSVWQKADSIRFIYECVLNVVLDYNKIISSLSDEERLLFKPLISNVEKKISPGLSKLTWAADIGDEYISECSNNTAELQNFVDDYKQCNLQIVLICEKTCDTPLISLNQYKTMELQDLVDELSRNMNKTLGILIDYYHKIIEFLVLVFEGFEGVMETMANQWIRYINNFDRLMEEALKICCKNSLQSIFEALHGDGSTDPIPLIKMEVNLIGNKINFNPTLVNVARVISNVHNTLVEAVKSLPRLNDKFHVDDVEYVPYADLIYNDDDCKHMQHQLNYEVRVAVEKIQDYIKVWEPFRDLWEVDKDKFIQRYEKEDPSAALFDANIGRYTELANNVQIQDTMADVHFLQFNCAELKKAIIEHCVEWQNKMCLLLFNLTERKIVEIYNYMEKNTKAILREPENLEQMQAAIQLYDQLKGEILMYEEHFPQITEQVWTLDKYSVPIPSSMRARHKSLVKEWNIYLETLEQAEHMLDYSKEHFKNGLLEQAEGARQNAKYLLDQFMLKGPFTSDWSVEEGLAYLSHMRVVLNEMKERDDKLRANLAIFGLSYNESVDLSRLENELTSLEIVWKLAEQWQEAWNSYKSGKFWSIETADMEETAQLLFRKLTRLSRELAEKKWKIVEDLRSQVDAFRRTLPLIGDLKNPAMRPRHWAKVKKCIGIDFDETSSEFNLEAIYAMEMHKHAEEINDISNAATMELQIETGLRAIVDTWSNMQIEIVAYKDRGVYKIKSVDDCFQALEENIMQLSTMKSTRFVEPFTKVVDYWERMLSYIMETLEMALQVQRQWLYLENIFFGEDIRKQLPKESEDFDHLTEEWRNISTRMYFAKTALKATHYKPSPYLFNHLNKMYDKLDLMQRALERLRITLVYLKKVMFVICSRYLETKRRIFPRFYFISNDDMLEILGNSKKPELVQTHLKKLFDNLTKIAIQKNQGINKLECIGMFADDGEYMEFTKPFTLDGPAEIWLLQLETAMRKILKTTFKPCRGELKKNLNKRDKWLLGNCGQLCNACSLIQWTTDCTRALVHAKLMESKKPLKRLRRKQNQVLGKLSELSRKDLTKLQRLKANALITIEIHSRDVIDRLYKANCRDTNSFDWFSQLRFYWDRESDDCIIKQTNTCFNYGYEYNGNSGRLVITPLTDRCYITLTTALHLYRGGSPKGPAGTGKTETVKDLGKAMGMWVIVNNCSEGLDYKSLGKCFSGLSQTGAWGCFDEFNRINIEVLSVVAQQILCILQALSQRKQLFIFEGLEIPLKSTVGIFITMNPGYAGRTELPDNLKSMFRPISMMVPDSAIIAENVLFSDGFTSTKALAKKVFTLYQLAIQQLSKQDHYDFGLRSMVALLRYAGRKRRQMPNVPEEQVVYLAMRDMNIARFTANDLPLFNGIMSDIFPGVAIPNVDYLDINIAMTEFMNQNNLQPISIAMTKVIQLYETKSSRHSVMILGKTGTAKSVTWKTLQGTLGKLRQQNKPGFNFVHVYPINPKALNLGELYGEYNLSTNEWLDGVISAIMRKTCSEETPDEKWILFDGPVDAVWIENMNSVMDDNKVLTLINSDRITMPEQVSLLFEVGDLSVASPATVSRCGMVYNDYKDWGWEPYVGSWIIVLQYFSSYLNMILEFKRYNCTEIVECSEINLVTSLCKMLDIFATKENGINPSDEEHFEDSVRNWFLFCLIWSICCTTNEDGRTKFDTLMREKEGVFPIKDTIYEYFVDVQNYCFSNWEEKLKYEWKYHPSWPFYKILVPTIDTIRYEFVVNALLHNGYPVLLTGPVGTGKTSTAQSVLGSIDTNNYCVLNINMSAQTSSVNLQNAIEGRLEKRTKGHFAPTAGKMMITFLDDLNMPTKETYGSQPPLELLRQWMDYGFWYDREKQVRKYIENMHILGSMGPPGGGRQIISDRFQSRFNLINMTFPNEATIERIFGTMLLQHLANFDEGVKLVGKAVTETTIDLYNNLVAKLLPTPTKIHYLFNLRDISKIFQGLLRSHKDYQNDKTTLLRLWIHECYRVFYDRLIDEQDQEWFVLQMNEQLGRHFDLTLHSLCPGKEIPVYADFVNPWNVYEEYTDRSILKAFVEKQMEEYNVSPSVVPMNLVLFKDALEHICRIVRVISQPRGNMLLVGIGGSGRQSLARIAAYICEYNTFQISITRSYKVAEFKEDLKKLYEITGIAAKQTSFLFNDTQVTDESFLEIINNMLSSGEVANLFKSDEFEDVKSKLESAATKAGVLLTNEAMYEFLIGRVRANLHIVLCMSPIGDNFRNRLRYIVLVTQAQCFKNPFNSRQYPALVNCTTIDWFHEWPKEALLEVARKFITDVNFNETITGQEAGARRESLVQSTQERLEIATSEAFAAIHDSVIRYSKRMLTEMKRYNYVTPTNYLELVSGYKNMLNTKRGLLSSEANKLRNGLWKIDDTKAKVTTMSIELEEAQEKVAEFQQQCDDYLTIIVVQRKEADEQQKEVAKKSVKIGEEELQCKKLADIAQVDLDEAMPALEEAIKALDALSKKDISEMKSYGTPPQKVKMVMEAVNILKGVEPSWAEAKRLLGEINFLKDLKEFDRNHISEKTLKKIANYTMNEEFIPEKVGIVSFAAKSLCQWVIAIEKYAKVWKVVAPKKAKLEEALESLKEKQLLLAEAQAKLAELNMYLQRLQKEYEEKLEQKEELNKKAELLKLKLQRAATLVECLASERQRWEETVKHLDFKYTFLPGDCLLATAFISYLGPFVSVYRDELIVMWQKQMVILEIPTSVDFNTIHFLSDPTTIREWNIQGLPADNFSTENGILVNSGSRWPLVIDPQCQAQKWIKAMENKNNLHVIDFGMPNFMTIIEKAVRFGQPVLLQNISEQIDPAINPILGKAIIRQGGQNMIKLDDKFVSYDENFKFFITTKLTNPHYAPEVSTKTTMVNFAVKEQGLEAQLLGIVVRKEKPQLEEQKDELVMTIAKGKRTLHDLESELLRLLNETRGSLLEDAELFNTLQTSKATAEEVKQSLEISEKTEKQIDAAREGYRPCAKRASILFFVLNDMGNIDPMYQFALDAYIFLFGKSIEHSPKWPVLQDRINALNEFHTFAVYKNTCRALFEKHKLLFSFHMCIKILKAQDKIVPTEYNFLLKGGVVLDRENQIENPCAAWLSELAWDNVTELDKLQGFHGVIDTFEKYSRDWYSWYTHTEPETVPLVGEWDGICNEFQKMLFVRSLRTDRVSFCISNFIINQLGPQFVEPPVLDIKAALDESIPQTPLIFVLSPGVDPTSSLLQLAESAKMKSNFQCLSLGQGQAPIATKLLQTGAREGHWIFLANCHLSLSWMPKLDKIVQVLQTGKINPMFRLWLSSSPHPEFPISILQAGIKMTTEPPKGLKANLKRLYQLLTEEQFNACQHPEKYKKLLFALCFFHSILLERKKFQQLGWNVIYSFNDSDFEVSENLLQIYLDEYTEDTPWDALKYLIAGVSYGGHVTDDWDRRLLATYINQYFCEDALNIAYFRLSSLSTYYIPRDGSLQSYQDYITLLPNIDRPEAFGQHPNADITSLISEARSLFETLMSLQIQSAIIADEPKEVKVSTLAADVLSKLPSPIDYENTDKLTGVNKSPLDVVLLQEIQRYNSLLYLITSSLQDLQKGIVGLVVMSSELEEIFTCIYEGRVPTGWLKAYPSLKLLGSWSRDLIARVDHFAKWAITIRPPMLFWLAAYTFPTGFLTAVLQTAARQLQLPIDSLNWEFNVLSVEEFSIQQPPEIGVYVRSTFLEGAGWDKKNSILIEPQPMQLVSPMPLIHFQPVEQIKKKPKGLYFCPVYYFPIRTGAANRPAYVVAVDLKCGMEGSDYWIKRGTALLLSLAN</sequence>
<dbReference type="InterPro" id="IPR042228">
    <property type="entry name" value="Dynein_linker_3"/>
</dbReference>
<dbReference type="Gene3D" id="1.10.287.2620">
    <property type="match status" value="1"/>
</dbReference>
<evidence type="ECO:0000256" key="23">
    <source>
        <dbReference type="ARBA" id="ARBA00082099"/>
    </source>
</evidence>
<protein>
    <recommendedName>
        <fullName evidence="20">Dynein axonemal heavy chain 2</fullName>
    </recommendedName>
    <alternativeName>
        <fullName evidence="23">Axonemal beta dynein heavy chain 2</fullName>
    </alternativeName>
    <alternativeName>
        <fullName evidence="22">Ciliary dynein heavy chain 2</fullName>
    </alternativeName>
    <alternativeName>
        <fullName evidence="21">Dynein-1, subspecies f</fullName>
    </alternativeName>
</protein>
<dbReference type="Pfam" id="PF17857">
    <property type="entry name" value="AAA_lid_1"/>
    <property type="match status" value="1"/>
</dbReference>
<dbReference type="Gene3D" id="1.10.472.130">
    <property type="match status" value="1"/>
</dbReference>
<evidence type="ECO:0000256" key="24">
    <source>
        <dbReference type="SAM" id="Coils"/>
    </source>
</evidence>
<dbReference type="InterPro" id="IPR041589">
    <property type="entry name" value="DNAH3_AAA_lid_1"/>
</dbReference>
<dbReference type="Gene3D" id="1.20.58.1120">
    <property type="match status" value="1"/>
</dbReference>
<evidence type="ECO:0000256" key="8">
    <source>
        <dbReference type="ARBA" id="ARBA00022840"/>
    </source>
</evidence>
<dbReference type="InterPro" id="IPR042222">
    <property type="entry name" value="Dynein_2_N"/>
</dbReference>
<feature type="domain" description="AAA+ ATPase" evidence="25">
    <location>
        <begin position="2846"/>
        <end position="3005"/>
    </location>
</feature>
<dbReference type="FunFam" id="1.20.140.100:FF:000001">
    <property type="entry name" value="dynein heavy chain 17, axonemal"/>
    <property type="match status" value="1"/>
</dbReference>
<dbReference type="FunFam" id="3.40.50.300:FF:000044">
    <property type="entry name" value="Dynein heavy chain 5, axonemal"/>
    <property type="match status" value="1"/>
</dbReference>
<evidence type="ECO:0000256" key="1">
    <source>
        <dbReference type="ARBA" id="ARBA00004611"/>
    </source>
</evidence>
<dbReference type="GO" id="GO:0003777">
    <property type="term" value="F:microtubule motor activity"/>
    <property type="evidence" value="ECO:0007669"/>
    <property type="project" value="UniProtKB-ARBA"/>
</dbReference>
<comment type="function">
    <text evidence="16">As part of the axonemal inner dynein arm complex plays a central role in ciliary beat. Expressed in sperm flagellum, it is required for sperm motility. Dyneins are microtubule-based molecular motors possessing ATPase activities that can convert the chemical energy of ATP into relative sliding between adjacent microtubule doublets to generate ciliary bending.</text>
</comment>
<dbReference type="Pfam" id="PF08385">
    <property type="entry name" value="DHC_N1"/>
    <property type="match status" value="1"/>
</dbReference>
<dbReference type="GO" id="GO:0097729">
    <property type="term" value="C:9+2 motile cilium"/>
    <property type="evidence" value="ECO:0007669"/>
    <property type="project" value="UniProtKB-ARBA"/>
</dbReference>
<dbReference type="Pfam" id="PF12780">
    <property type="entry name" value="AAA_8"/>
    <property type="match status" value="1"/>
</dbReference>
<dbReference type="Gene3D" id="1.10.8.1220">
    <property type="match status" value="1"/>
</dbReference>
<gene>
    <name evidence="26" type="ORF">ABEB36_003178</name>
</gene>
<dbReference type="EMBL" id="JBDJPC010000002">
    <property type="protein sequence ID" value="KAL1513826.1"/>
    <property type="molecule type" value="Genomic_DNA"/>
</dbReference>
<dbReference type="FunFam" id="3.40.50.300:FF:000153">
    <property type="entry name" value="Dynein axonemal heavy chain 1"/>
    <property type="match status" value="1"/>
</dbReference>
<evidence type="ECO:0000313" key="27">
    <source>
        <dbReference type="Proteomes" id="UP001566132"/>
    </source>
</evidence>
<feature type="domain" description="AAA+ ATPase" evidence="25">
    <location>
        <begin position="1898"/>
        <end position="2034"/>
    </location>
</feature>
<keyword evidence="8" id="KW-0067">ATP-binding</keyword>
<evidence type="ECO:0000256" key="6">
    <source>
        <dbReference type="ARBA" id="ARBA00022741"/>
    </source>
</evidence>
<comment type="subunit">
    <text evidence="18">The I1 inner arm complex (also known as the f dynein complex) is a two-headed isoform composed of two heavy chains (1-alpha and 1-beta), three intermediate chains and three light chains. I1 occupies a specific position proximal to the first radial spoke and repeats every 96 nm along the length of the axoneme.</text>
</comment>
<dbReference type="PANTHER" id="PTHR22878:SF68">
    <property type="entry name" value="DYNEIN HEAVY CHAIN 6, AXONEMAL-LIKE"/>
    <property type="match status" value="1"/>
</dbReference>
<feature type="coiled-coil region" evidence="24">
    <location>
        <begin position="3345"/>
        <end position="3410"/>
    </location>
</feature>
<dbReference type="InterPro" id="IPR041228">
    <property type="entry name" value="Dynein_C"/>
</dbReference>
<keyword evidence="27" id="KW-1185">Reference proteome</keyword>
<dbReference type="Gene3D" id="3.10.490.20">
    <property type="match status" value="1"/>
</dbReference>
<accession>A0ABD1F903</accession>
<dbReference type="Gene3D" id="1.10.8.720">
    <property type="entry name" value="Region D6 of dynein motor"/>
    <property type="match status" value="1"/>
</dbReference>
<comment type="function">
    <text evidence="17">Force generating protein of eukaryotic cilia and flagella. Produces force towards the minus ends of microtubules. Dynein has ATPase activity; the force-producing power stroke is thought to occur on release of ADP. Required for assembly of the I1 inner arm complex and its targeting to the appropriate axoneme location. Also required for phototaxis.</text>
</comment>
<dbReference type="FunFam" id="1.20.58.1120:FF:000001">
    <property type="entry name" value="dynein heavy chain 2, axonemal"/>
    <property type="match status" value="1"/>
</dbReference>
<dbReference type="Pfam" id="PF12774">
    <property type="entry name" value="AAA_6"/>
    <property type="match status" value="1"/>
</dbReference>
<dbReference type="Proteomes" id="UP001566132">
    <property type="component" value="Unassembled WGS sequence"/>
</dbReference>
<proteinExistence type="inferred from homology"/>
<dbReference type="InterPro" id="IPR013602">
    <property type="entry name" value="Dynein_heavy_linker"/>
</dbReference>
<keyword evidence="3" id="KW-0963">Cytoplasm</keyword>
<evidence type="ECO:0000313" key="26">
    <source>
        <dbReference type="EMBL" id="KAL1513826.1"/>
    </source>
</evidence>
<dbReference type="InterPro" id="IPR027417">
    <property type="entry name" value="P-loop_NTPase"/>
</dbReference>
<evidence type="ECO:0000256" key="15">
    <source>
        <dbReference type="ARBA" id="ARBA00023273"/>
    </source>
</evidence>
<dbReference type="FunFam" id="1.10.8.720:FF:000008">
    <property type="entry name" value="Dynein axonemal heavy chain 2"/>
    <property type="match status" value="1"/>
</dbReference>
<evidence type="ECO:0000256" key="13">
    <source>
        <dbReference type="ARBA" id="ARBA00023175"/>
    </source>
</evidence>
<evidence type="ECO:0000256" key="9">
    <source>
        <dbReference type="ARBA" id="ARBA00022846"/>
    </source>
</evidence>
<dbReference type="InterPro" id="IPR035699">
    <property type="entry name" value="AAA_6"/>
</dbReference>
<keyword evidence="13" id="KW-0505">Motor protein</keyword>
<dbReference type="GO" id="GO:0005524">
    <property type="term" value="F:ATP binding"/>
    <property type="evidence" value="ECO:0007669"/>
    <property type="project" value="UniProtKB-KW"/>
</dbReference>
<dbReference type="FunFam" id="1.10.8.710:FF:000001">
    <property type="entry name" value="Dynein axonemal heavy chain 2"/>
    <property type="match status" value="1"/>
</dbReference>
<dbReference type="InterPro" id="IPR043157">
    <property type="entry name" value="Dynein_AAA1S"/>
</dbReference>
<dbReference type="InterPro" id="IPR024317">
    <property type="entry name" value="Dynein_heavy_chain_D4_dom"/>
</dbReference>
<dbReference type="InterPro" id="IPR041658">
    <property type="entry name" value="AAA_lid_11"/>
</dbReference>
<evidence type="ECO:0000256" key="20">
    <source>
        <dbReference type="ARBA" id="ARBA00071813"/>
    </source>
</evidence>
<feature type="domain" description="AAA+ ATPase" evidence="25">
    <location>
        <begin position="2500"/>
        <end position="2647"/>
    </location>
</feature>
<evidence type="ECO:0000256" key="5">
    <source>
        <dbReference type="ARBA" id="ARBA00022737"/>
    </source>
</evidence>
<evidence type="ECO:0000259" key="25">
    <source>
        <dbReference type="SMART" id="SM00382"/>
    </source>
</evidence>
<dbReference type="FunFam" id="1.20.1270.280:FF:000007">
    <property type="entry name" value="dynein heavy chain 2, axonemal"/>
    <property type="match status" value="1"/>
</dbReference>
<comment type="caution">
    <text evidence="26">The sequence shown here is derived from an EMBL/GenBank/DDBJ whole genome shotgun (WGS) entry which is preliminary data.</text>
</comment>
<dbReference type="SUPFAM" id="SSF52540">
    <property type="entry name" value="P-loop containing nucleoside triphosphate hydrolases"/>
    <property type="match status" value="4"/>
</dbReference>
<dbReference type="Gene3D" id="1.20.140.100">
    <property type="entry name" value="Dynein heavy chain, N-terminal domain 2"/>
    <property type="match status" value="1"/>
</dbReference>
<dbReference type="SMART" id="SM00382">
    <property type="entry name" value="AAA"/>
    <property type="match status" value="3"/>
</dbReference>
<comment type="subunit">
    <text evidence="19">Part of the axonemal inner dynein arm complex that consists of at least two heavy chains and a number of intermediate and light chains. Interacts with DNAI4.</text>
</comment>
<evidence type="ECO:0000256" key="18">
    <source>
        <dbReference type="ARBA" id="ARBA00063032"/>
    </source>
</evidence>
<comment type="subcellular location">
    <subcellularLocation>
        <location evidence="1">Cytoplasm</location>
        <location evidence="1">Cytoskeleton</location>
        <location evidence="1">Flagellum axoneme</location>
    </subcellularLocation>
</comment>
<dbReference type="Pfam" id="PF08393">
    <property type="entry name" value="DHC_N2"/>
    <property type="match status" value="1"/>
</dbReference>
<dbReference type="Pfam" id="PF03028">
    <property type="entry name" value="Dynein_heavy"/>
    <property type="match status" value="1"/>
</dbReference>
<dbReference type="InterPro" id="IPR035706">
    <property type="entry name" value="AAA_9"/>
</dbReference>
<evidence type="ECO:0000256" key="21">
    <source>
        <dbReference type="ARBA" id="ARBA00077719"/>
    </source>
</evidence>
<dbReference type="Gene3D" id="1.20.920.20">
    <property type="match status" value="1"/>
</dbReference>
<dbReference type="InterPro" id="IPR042219">
    <property type="entry name" value="AAA_lid_11_sf"/>
</dbReference>
<keyword evidence="15" id="KW-0966">Cell projection</keyword>
<dbReference type="FunFam" id="3.10.490.20:FF:000008">
    <property type="entry name" value="dynein heavy chain 2, axonemal"/>
    <property type="match status" value="1"/>
</dbReference>
<dbReference type="InterPro" id="IPR056759">
    <property type="entry name" value="DYH2-5-8_CC"/>
</dbReference>
<name>A0ABD1F903_HYPHA</name>
<dbReference type="PANTHER" id="PTHR22878">
    <property type="entry name" value="DYNEIN HEAVY CHAIN 6, AXONEMAL-LIKE-RELATED"/>
    <property type="match status" value="1"/>
</dbReference>
<dbReference type="Pfam" id="PF12775">
    <property type="entry name" value="AAA_7"/>
    <property type="match status" value="1"/>
</dbReference>
<evidence type="ECO:0000256" key="7">
    <source>
        <dbReference type="ARBA" id="ARBA00022803"/>
    </source>
</evidence>
<evidence type="ECO:0000256" key="3">
    <source>
        <dbReference type="ARBA" id="ARBA00022490"/>
    </source>
</evidence>
<evidence type="ECO:0000256" key="11">
    <source>
        <dbReference type="ARBA" id="ARBA00023054"/>
    </source>
</evidence>
<keyword evidence="7" id="KW-0802">TPR repeat</keyword>
<dbReference type="FunFam" id="3.40.50.300:FF:000049">
    <property type="entry name" value="Dynein, axonemal, heavy chain 5"/>
    <property type="match status" value="1"/>
</dbReference>
<dbReference type="InterPro" id="IPR026983">
    <property type="entry name" value="DHC"/>
</dbReference>
<dbReference type="InterPro" id="IPR013594">
    <property type="entry name" value="Dynein_heavy_tail"/>
</dbReference>
<feature type="coiled-coil region" evidence="24">
    <location>
        <begin position="3142"/>
        <end position="3176"/>
    </location>
</feature>
<dbReference type="FunFam" id="1.10.8.1220:FF:000001">
    <property type="entry name" value="Dynein axonemal heavy chain 5"/>
    <property type="match status" value="1"/>
</dbReference>
<evidence type="ECO:0000256" key="4">
    <source>
        <dbReference type="ARBA" id="ARBA00022701"/>
    </source>
</evidence>
<dbReference type="FunFam" id="1.10.287.2620:FF:000002">
    <property type="entry name" value="Dynein heavy chain 2, axonemal"/>
    <property type="match status" value="1"/>
</dbReference>
<keyword evidence="11 24" id="KW-0175">Coiled coil</keyword>
<dbReference type="CDD" id="cd00009">
    <property type="entry name" value="AAA"/>
    <property type="match status" value="1"/>
</dbReference>
<dbReference type="Gene3D" id="1.10.8.710">
    <property type="match status" value="1"/>
</dbReference>
<dbReference type="Gene3D" id="1.20.920.30">
    <property type="match status" value="1"/>
</dbReference>
<evidence type="ECO:0000256" key="17">
    <source>
        <dbReference type="ARBA" id="ARBA00054075"/>
    </source>
</evidence>
<comment type="similarity">
    <text evidence="2">Belongs to the dynein heavy chain family.</text>
</comment>
<keyword evidence="9" id="KW-0282">Flagellum</keyword>
<dbReference type="Gene3D" id="3.20.180.20">
    <property type="entry name" value="Dynein heavy chain, N-terminal domain 2"/>
    <property type="match status" value="1"/>
</dbReference>
<evidence type="ECO:0000256" key="19">
    <source>
        <dbReference type="ARBA" id="ARBA00064223"/>
    </source>
</evidence>
<dbReference type="GO" id="GO:0036159">
    <property type="term" value="P:inner dynein arm assembly"/>
    <property type="evidence" value="ECO:0007669"/>
    <property type="project" value="UniProtKB-ARBA"/>
</dbReference>
<dbReference type="Pfam" id="PF18199">
    <property type="entry name" value="Dynein_C"/>
    <property type="match status" value="1"/>
</dbReference>
<dbReference type="Pfam" id="PF25007">
    <property type="entry name" value="DYH2-5-8_CC"/>
    <property type="match status" value="1"/>
</dbReference>
<dbReference type="Gene3D" id="6.10.140.1060">
    <property type="match status" value="1"/>
</dbReference>
<dbReference type="Pfam" id="PF12777">
    <property type="entry name" value="MT"/>
    <property type="match status" value="1"/>
</dbReference>
<dbReference type="InterPro" id="IPR003593">
    <property type="entry name" value="AAA+_ATPase"/>
</dbReference>
<keyword evidence="14" id="KW-0206">Cytoskeleton</keyword>
<dbReference type="FunFam" id="3.40.50.300:FF:002141">
    <property type="entry name" value="Dynein heavy chain"/>
    <property type="match status" value="1"/>
</dbReference>
<dbReference type="GO" id="GO:0008017">
    <property type="term" value="F:microtubule binding"/>
    <property type="evidence" value="ECO:0007669"/>
    <property type="project" value="UniProtKB-ARBA"/>
</dbReference>
<reference evidence="26 27" key="1">
    <citation type="submission" date="2024-05" db="EMBL/GenBank/DDBJ databases">
        <title>Genetic variation in Jamaican populations of the coffee berry borer (Hypothenemus hampei).</title>
        <authorList>
            <person name="Errbii M."/>
            <person name="Myrie A."/>
        </authorList>
    </citation>
    <scope>NUCLEOTIDE SEQUENCE [LARGE SCALE GENOMIC DNA]</scope>
    <source>
        <strain evidence="26">JA-Hopewell-2020-01-JO</strain>
        <tissue evidence="26">Whole body</tissue>
    </source>
</reference>
<dbReference type="FunFam" id="3.20.180.20:FF:000001">
    <property type="entry name" value="Dynein axonemal heavy chain 5"/>
    <property type="match status" value="1"/>
</dbReference>
<dbReference type="FunFam" id="1.20.920.30:FF:000005">
    <property type="entry name" value="Dynein, axonemal, heavy chain 2"/>
    <property type="match status" value="1"/>
</dbReference>
<dbReference type="InterPro" id="IPR024743">
    <property type="entry name" value="Dynein_HC_stalk"/>
</dbReference>
<evidence type="ECO:0000256" key="16">
    <source>
        <dbReference type="ARBA" id="ARBA00053635"/>
    </source>
</evidence>
<evidence type="ECO:0000256" key="22">
    <source>
        <dbReference type="ARBA" id="ARBA00078558"/>
    </source>
</evidence>
<dbReference type="InterPro" id="IPR041466">
    <property type="entry name" value="Dynein_AAA5_ext"/>
</dbReference>
<organism evidence="26 27">
    <name type="scientific">Hypothenemus hampei</name>
    <name type="common">Coffee berry borer</name>
    <dbReference type="NCBI Taxonomy" id="57062"/>
    <lineage>
        <taxon>Eukaryota</taxon>
        <taxon>Metazoa</taxon>
        <taxon>Ecdysozoa</taxon>
        <taxon>Arthropoda</taxon>
        <taxon>Hexapoda</taxon>
        <taxon>Insecta</taxon>
        <taxon>Pterygota</taxon>
        <taxon>Neoptera</taxon>
        <taxon>Endopterygota</taxon>
        <taxon>Coleoptera</taxon>
        <taxon>Polyphaga</taxon>
        <taxon>Cucujiformia</taxon>
        <taxon>Curculionidae</taxon>
        <taxon>Scolytinae</taxon>
        <taxon>Hypothenemus</taxon>
    </lineage>
</organism>